<accession>A0A9D2LHI2</accession>
<keyword evidence="1" id="KW-0732">Signal</keyword>
<feature type="signal peptide" evidence="1">
    <location>
        <begin position="1"/>
        <end position="22"/>
    </location>
</feature>
<dbReference type="Proteomes" id="UP000823824">
    <property type="component" value="Unassembled WGS sequence"/>
</dbReference>
<name>A0A9D2LHI2_9FIRM</name>
<reference evidence="2" key="2">
    <citation type="submission" date="2021-04" db="EMBL/GenBank/DDBJ databases">
        <authorList>
            <person name="Gilroy R."/>
        </authorList>
    </citation>
    <scope>NUCLEOTIDE SEQUENCE</scope>
    <source>
        <strain evidence="2">ChiBcec18-1249</strain>
    </source>
</reference>
<comment type="caution">
    <text evidence="2">The sequence shown here is derived from an EMBL/GenBank/DDBJ whole genome shotgun (WGS) entry which is preliminary data.</text>
</comment>
<reference evidence="2" key="1">
    <citation type="journal article" date="2021" name="PeerJ">
        <title>Extensive microbial diversity within the chicken gut microbiome revealed by metagenomics and culture.</title>
        <authorList>
            <person name="Gilroy R."/>
            <person name="Ravi A."/>
            <person name="Getino M."/>
            <person name="Pursley I."/>
            <person name="Horton D.L."/>
            <person name="Alikhan N.F."/>
            <person name="Baker D."/>
            <person name="Gharbi K."/>
            <person name="Hall N."/>
            <person name="Watson M."/>
            <person name="Adriaenssens E.M."/>
            <person name="Foster-Nyarko E."/>
            <person name="Jarju S."/>
            <person name="Secka A."/>
            <person name="Antonio M."/>
            <person name="Oren A."/>
            <person name="Chaudhuri R.R."/>
            <person name="La Ragione R."/>
            <person name="Hildebrand F."/>
            <person name="Pallen M.J."/>
        </authorList>
    </citation>
    <scope>NUCLEOTIDE SEQUENCE</scope>
    <source>
        <strain evidence="2">ChiBcec18-1249</strain>
    </source>
</reference>
<evidence type="ECO:0000256" key="1">
    <source>
        <dbReference type="SAM" id="SignalP"/>
    </source>
</evidence>
<organism evidence="2 3">
    <name type="scientific">Candidatus Oscillibacter excrementigallinarum</name>
    <dbReference type="NCBI Taxonomy" id="2838716"/>
    <lineage>
        <taxon>Bacteria</taxon>
        <taxon>Bacillati</taxon>
        <taxon>Bacillota</taxon>
        <taxon>Clostridia</taxon>
        <taxon>Eubacteriales</taxon>
        <taxon>Oscillospiraceae</taxon>
        <taxon>Oscillibacter</taxon>
    </lineage>
</organism>
<feature type="chain" id="PRO_5038899019" description="Lipoprotein" evidence="1">
    <location>
        <begin position="23"/>
        <end position="149"/>
    </location>
</feature>
<gene>
    <name evidence="2" type="ORF">H9787_03865</name>
</gene>
<dbReference type="PROSITE" id="PS51257">
    <property type="entry name" value="PROKAR_LIPOPROTEIN"/>
    <property type="match status" value="1"/>
</dbReference>
<evidence type="ECO:0008006" key="4">
    <source>
        <dbReference type="Google" id="ProtNLM"/>
    </source>
</evidence>
<proteinExistence type="predicted"/>
<sequence>MKKGLCLFLLCLLLSGCGGEAAAPDSGPETGSSETAVTELTPEAALDTLTQTLLDQNPNYLSYDPETGFETDGPHYVWWTDEPPTETEVDGQTAYEFQLLYGQDADDGLPSEQTATPMAGRLAAIYAVSKDGSACWEYGISTDTWTSLS</sequence>
<evidence type="ECO:0000313" key="3">
    <source>
        <dbReference type="Proteomes" id="UP000823824"/>
    </source>
</evidence>
<dbReference type="EMBL" id="DWZJ01000030">
    <property type="protein sequence ID" value="HJB12827.1"/>
    <property type="molecule type" value="Genomic_DNA"/>
</dbReference>
<dbReference type="AlphaFoldDB" id="A0A9D2LHI2"/>
<evidence type="ECO:0000313" key="2">
    <source>
        <dbReference type="EMBL" id="HJB12827.1"/>
    </source>
</evidence>
<protein>
    <recommendedName>
        <fullName evidence="4">Lipoprotein</fullName>
    </recommendedName>
</protein>